<evidence type="ECO:0000256" key="5">
    <source>
        <dbReference type="ARBA" id="ARBA00023242"/>
    </source>
</evidence>
<feature type="region of interest" description="Disordered" evidence="6">
    <location>
        <begin position="350"/>
        <end position="370"/>
    </location>
</feature>
<dbReference type="GO" id="GO:0008270">
    <property type="term" value="F:zinc ion binding"/>
    <property type="evidence" value="ECO:0007669"/>
    <property type="project" value="InterPro"/>
</dbReference>
<proteinExistence type="predicted"/>
<feature type="compositionally biased region" description="Low complexity" evidence="6">
    <location>
        <begin position="119"/>
        <end position="128"/>
    </location>
</feature>
<comment type="subcellular location">
    <subcellularLocation>
        <location evidence="1">Nucleus</location>
    </subcellularLocation>
</comment>
<dbReference type="AlphaFoldDB" id="A0A1B9GM73"/>
<sequence length="627" mass="67352">MDEQHLSTAQQQADNDALASAVAAASAQQLGLGTLHSDHDPDQDHHVHHQHQPHHFHHALQQPDFSQTSHHHVKDDNSVQPTEMDVHGLEIPTVDDDQSAHHHHQYGTDGETDLDLNLGAAMGAQGDMGDMRDMDMSDIDGSRGGNSYGRPPSIRKACDLCHAAKQKCSGDRPSCTRCAAGGWNCVYAPRQRRRTVPKEQKMAQAHLDSMHHHHGLGHVQPSHSAKKRKLGVRESLGGFGSEAMDMKMAMGMAMDMGLTGEEEGEEMQTMTDDQMLESIAIDGYLADLPLALFVHNLPYTAPPPPEPQVHYNNDDFPSANDNPFPATDMDQHTTSALRDAIFSLNESGGAAHGEAAGEADHGGDAQGDESQLDPHLALLDLSNIQNDTENGDGQGSQPHEHSSGLNLPDFSSPVPVGCTHRQLVPHILSLLTQQTLEPKPGSNTPLTLAVFAPLARSLRLFHSLTSCPSCSTSPQQTLPQLALLSRTTTLLTFPYPPSTSSTVGTSAQITIHGARLSGTGLSEAIEQHIVGVVWDSWRASIREVFAEMEKKAQEVIRASVNASSINNQNDGQGANGNANGHMSGNGPPTSAAPIPNQPITSSLEKQRAGLIFQAVSRLITAMDEVEA</sequence>
<feature type="region of interest" description="Disordered" evidence="6">
    <location>
        <begin position="304"/>
        <end position="330"/>
    </location>
</feature>
<dbReference type="GO" id="GO:0000981">
    <property type="term" value="F:DNA-binding transcription factor activity, RNA polymerase II-specific"/>
    <property type="evidence" value="ECO:0007669"/>
    <property type="project" value="InterPro"/>
</dbReference>
<dbReference type="OrthoDB" id="2441642at2759"/>
<dbReference type="Proteomes" id="UP000092666">
    <property type="component" value="Unassembled WGS sequence"/>
</dbReference>
<feature type="region of interest" description="Disordered" evidence="6">
    <location>
        <begin position="385"/>
        <end position="412"/>
    </location>
</feature>
<keyword evidence="9" id="KW-1185">Reference proteome</keyword>
<dbReference type="Gene3D" id="4.10.240.10">
    <property type="entry name" value="Zn(2)-C6 fungal-type DNA-binding domain"/>
    <property type="match status" value="1"/>
</dbReference>
<dbReference type="PANTHER" id="PTHR47540:SF6">
    <property type="entry name" value="ZN(II)2CYS6 TRANSCRIPTION FACTOR (EUROFUNG)"/>
    <property type="match status" value="1"/>
</dbReference>
<dbReference type="PROSITE" id="PS50048">
    <property type="entry name" value="ZN2_CY6_FUNGAL_2"/>
    <property type="match status" value="1"/>
</dbReference>
<feature type="compositionally biased region" description="Basic and acidic residues" evidence="6">
    <location>
        <begin position="36"/>
        <end position="45"/>
    </location>
</feature>
<evidence type="ECO:0000256" key="2">
    <source>
        <dbReference type="ARBA" id="ARBA00023015"/>
    </source>
</evidence>
<dbReference type="Pfam" id="PF00172">
    <property type="entry name" value="Zn_clus"/>
    <property type="match status" value="1"/>
</dbReference>
<dbReference type="GO" id="GO:0045944">
    <property type="term" value="P:positive regulation of transcription by RNA polymerase II"/>
    <property type="evidence" value="ECO:0007669"/>
    <property type="project" value="TreeGrafter"/>
</dbReference>
<evidence type="ECO:0000256" key="1">
    <source>
        <dbReference type="ARBA" id="ARBA00004123"/>
    </source>
</evidence>
<evidence type="ECO:0000313" key="8">
    <source>
        <dbReference type="EMBL" id="OCF32199.1"/>
    </source>
</evidence>
<evidence type="ECO:0000259" key="7">
    <source>
        <dbReference type="PROSITE" id="PS50048"/>
    </source>
</evidence>
<dbReference type="InterPro" id="IPR001138">
    <property type="entry name" value="Zn2Cys6_DnaBD"/>
</dbReference>
<dbReference type="SUPFAM" id="SSF57701">
    <property type="entry name" value="Zn2/Cys6 DNA-binding domain"/>
    <property type="match status" value="1"/>
</dbReference>
<dbReference type="EMBL" id="KI669510">
    <property type="protein sequence ID" value="OCF32199.1"/>
    <property type="molecule type" value="Genomic_DNA"/>
</dbReference>
<evidence type="ECO:0000256" key="6">
    <source>
        <dbReference type="SAM" id="MobiDB-lite"/>
    </source>
</evidence>
<keyword evidence="5" id="KW-0539">Nucleus</keyword>
<feature type="region of interest" description="Disordered" evidence="6">
    <location>
        <begin position="93"/>
        <end position="148"/>
    </location>
</feature>
<feature type="compositionally biased region" description="Basic residues" evidence="6">
    <location>
        <begin position="46"/>
        <end position="58"/>
    </location>
</feature>
<keyword evidence="3" id="KW-0238">DNA-binding</keyword>
<keyword evidence="2" id="KW-0805">Transcription regulation</keyword>
<dbReference type="SMART" id="SM00066">
    <property type="entry name" value="GAL4"/>
    <property type="match status" value="1"/>
</dbReference>
<organism evidence="8 9">
    <name type="scientific">Kwoniella heveanensis BCC8398</name>
    <dbReference type="NCBI Taxonomy" id="1296120"/>
    <lineage>
        <taxon>Eukaryota</taxon>
        <taxon>Fungi</taxon>
        <taxon>Dikarya</taxon>
        <taxon>Basidiomycota</taxon>
        <taxon>Agaricomycotina</taxon>
        <taxon>Tremellomycetes</taxon>
        <taxon>Tremellales</taxon>
        <taxon>Cryptococcaceae</taxon>
        <taxon>Kwoniella</taxon>
    </lineage>
</organism>
<gene>
    <name evidence="8" type="ORF">I316_06113</name>
</gene>
<dbReference type="STRING" id="1296120.A0A1B9GM73"/>
<feature type="region of interest" description="Disordered" evidence="6">
    <location>
        <begin position="564"/>
        <end position="598"/>
    </location>
</feature>
<feature type="compositionally biased region" description="Low complexity" evidence="6">
    <location>
        <begin position="13"/>
        <end position="30"/>
    </location>
</feature>
<dbReference type="InterPro" id="IPR051711">
    <property type="entry name" value="Stress_Response_Reg"/>
</dbReference>
<feature type="region of interest" description="Disordered" evidence="6">
    <location>
        <begin position="1"/>
        <end position="58"/>
    </location>
</feature>
<feature type="domain" description="Zn(2)-C6 fungal-type" evidence="7">
    <location>
        <begin position="157"/>
        <end position="187"/>
    </location>
</feature>
<keyword evidence="4" id="KW-0804">Transcription</keyword>
<evidence type="ECO:0000256" key="4">
    <source>
        <dbReference type="ARBA" id="ARBA00023163"/>
    </source>
</evidence>
<protein>
    <recommendedName>
        <fullName evidence="7">Zn(2)-C6 fungal-type domain-containing protein</fullName>
    </recommendedName>
</protein>
<dbReference type="PANTHER" id="PTHR47540">
    <property type="entry name" value="THIAMINE REPRESSIBLE GENES REGULATORY PROTEIN THI5"/>
    <property type="match status" value="1"/>
</dbReference>
<name>A0A1B9GM73_9TREE</name>
<feature type="compositionally biased region" description="Low complexity" evidence="6">
    <location>
        <begin position="566"/>
        <end position="580"/>
    </location>
</feature>
<reference evidence="8 9" key="1">
    <citation type="submission" date="2013-07" db="EMBL/GenBank/DDBJ databases">
        <title>The Genome Sequence of Cryptococcus heveanensis BCC8398.</title>
        <authorList>
            <consortium name="The Broad Institute Genome Sequencing Platform"/>
            <person name="Cuomo C."/>
            <person name="Litvintseva A."/>
            <person name="Chen Y."/>
            <person name="Heitman J."/>
            <person name="Sun S."/>
            <person name="Springer D."/>
            <person name="Dromer F."/>
            <person name="Young S.K."/>
            <person name="Zeng Q."/>
            <person name="Gargeya S."/>
            <person name="Fitzgerald M."/>
            <person name="Abouelleil A."/>
            <person name="Alvarado L."/>
            <person name="Berlin A.M."/>
            <person name="Chapman S.B."/>
            <person name="Dewar J."/>
            <person name="Goldberg J."/>
            <person name="Griggs A."/>
            <person name="Gujja S."/>
            <person name="Hansen M."/>
            <person name="Howarth C."/>
            <person name="Imamovic A."/>
            <person name="Larimer J."/>
            <person name="McCowan C."/>
            <person name="Murphy C."/>
            <person name="Pearson M."/>
            <person name="Priest M."/>
            <person name="Roberts A."/>
            <person name="Saif S."/>
            <person name="Shea T."/>
            <person name="Sykes S."/>
            <person name="Wortman J."/>
            <person name="Nusbaum C."/>
            <person name="Birren B."/>
        </authorList>
    </citation>
    <scope>NUCLEOTIDE SEQUENCE [LARGE SCALE GENOMIC DNA]</scope>
    <source>
        <strain evidence="8 9">BCC8398</strain>
    </source>
</reference>
<dbReference type="InterPro" id="IPR036864">
    <property type="entry name" value="Zn2-C6_fun-type_DNA-bd_sf"/>
</dbReference>
<reference evidence="9" key="2">
    <citation type="submission" date="2013-12" db="EMBL/GenBank/DDBJ databases">
        <title>Evolution of pathogenesis and genome organization in the Tremellales.</title>
        <authorList>
            <person name="Cuomo C."/>
            <person name="Litvintseva A."/>
            <person name="Heitman J."/>
            <person name="Chen Y."/>
            <person name="Sun S."/>
            <person name="Springer D."/>
            <person name="Dromer F."/>
            <person name="Young S."/>
            <person name="Zeng Q."/>
            <person name="Chapman S."/>
            <person name="Gujja S."/>
            <person name="Saif S."/>
            <person name="Birren B."/>
        </authorList>
    </citation>
    <scope>NUCLEOTIDE SEQUENCE [LARGE SCALE GENOMIC DNA]</scope>
    <source>
        <strain evidence="9">BCC8398</strain>
    </source>
</reference>
<dbReference type="GO" id="GO:0043565">
    <property type="term" value="F:sequence-specific DNA binding"/>
    <property type="evidence" value="ECO:0007669"/>
    <property type="project" value="TreeGrafter"/>
</dbReference>
<dbReference type="GO" id="GO:0005634">
    <property type="term" value="C:nucleus"/>
    <property type="evidence" value="ECO:0007669"/>
    <property type="project" value="UniProtKB-SubCell"/>
</dbReference>
<feature type="compositionally biased region" description="Polar residues" evidence="6">
    <location>
        <begin position="1"/>
        <end position="12"/>
    </location>
</feature>
<dbReference type="PROSITE" id="PS00463">
    <property type="entry name" value="ZN2_CY6_FUNGAL_1"/>
    <property type="match status" value="1"/>
</dbReference>
<dbReference type="CDD" id="cd00067">
    <property type="entry name" value="GAL4"/>
    <property type="match status" value="1"/>
</dbReference>
<accession>A0A1B9GM73</accession>
<evidence type="ECO:0000313" key="9">
    <source>
        <dbReference type="Proteomes" id="UP000092666"/>
    </source>
</evidence>
<evidence type="ECO:0000256" key="3">
    <source>
        <dbReference type="ARBA" id="ARBA00023125"/>
    </source>
</evidence>